<dbReference type="InterPro" id="IPR029068">
    <property type="entry name" value="Glyas_Bleomycin-R_OHBP_Dase"/>
</dbReference>
<accession>A0A438M5B4</accession>
<dbReference type="PANTHER" id="PTHR35908">
    <property type="entry name" value="HYPOTHETICAL FUSION PROTEIN"/>
    <property type="match status" value="1"/>
</dbReference>
<dbReference type="EMBL" id="SAUN01000001">
    <property type="protein sequence ID" value="RVX40777.1"/>
    <property type="molecule type" value="Genomic_DNA"/>
</dbReference>
<reference evidence="2 3" key="1">
    <citation type="submission" date="2019-01" db="EMBL/GenBank/DDBJ databases">
        <title>Sequencing the genomes of 1000 actinobacteria strains.</title>
        <authorList>
            <person name="Klenk H.-P."/>
        </authorList>
    </citation>
    <scope>NUCLEOTIDE SEQUENCE [LARGE SCALE GENOMIC DNA]</scope>
    <source>
        <strain evidence="2 3">DSM 43925</strain>
    </source>
</reference>
<dbReference type="Proteomes" id="UP000284824">
    <property type="component" value="Unassembled WGS sequence"/>
</dbReference>
<keyword evidence="3" id="KW-1185">Reference proteome</keyword>
<dbReference type="InterPro" id="IPR041581">
    <property type="entry name" value="Glyoxalase_6"/>
</dbReference>
<dbReference type="RefSeq" id="WP_127933111.1">
    <property type="nucleotide sequence ID" value="NZ_SAUN01000001.1"/>
</dbReference>
<organism evidence="2 3">
    <name type="scientific">Nonomuraea polychroma</name>
    <dbReference type="NCBI Taxonomy" id="46176"/>
    <lineage>
        <taxon>Bacteria</taxon>
        <taxon>Bacillati</taxon>
        <taxon>Actinomycetota</taxon>
        <taxon>Actinomycetes</taxon>
        <taxon>Streptosporangiales</taxon>
        <taxon>Streptosporangiaceae</taxon>
        <taxon>Nonomuraea</taxon>
    </lineage>
</organism>
<sequence length="116" mass="12670">MRARLNQIVVDCRDPHRLVRFWAALLGGDPVDRARGWSHVEPPGSARLAFQPVTDGKAGKNRLHLDIAVEAMEPAIAQALRQGATRIGETVTDDQGSFQVMSDPEGNEFCFVTSTA</sequence>
<evidence type="ECO:0000313" key="2">
    <source>
        <dbReference type="EMBL" id="RVX40777.1"/>
    </source>
</evidence>
<gene>
    <name evidence="2" type="ORF">EDD27_3203</name>
</gene>
<proteinExistence type="predicted"/>
<comment type="caution">
    <text evidence="2">The sequence shown here is derived from an EMBL/GenBank/DDBJ whole genome shotgun (WGS) entry which is preliminary data.</text>
</comment>
<dbReference type="PROSITE" id="PS51819">
    <property type="entry name" value="VOC"/>
    <property type="match status" value="1"/>
</dbReference>
<feature type="domain" description="VOC" evidence="1">
    <location>
        <begin position="4"/>
        <end position="114"/>
    </location>
</feature>
<dbReference type="InterPro" id="IPR037523">
    <property type="entry name" value="VOC_core"/>
</dbReference>
<dbReference type="AlphaFoldDB" id="A0A438M5B4"/>
<protein>
    <recommendedName>
        <fullName evidence="1">VOC domain-containing protein</fullName>
    </recommendedName>
</protein>
<dbReference type="PANTHER" id="PTHR35908:SF1">
    <property type="entry name" value="CONSERVED PROTEIN"/>
    <property type="match status" value="1"/>
</dbReference>
<dbReference type="Pfam" id="PF18029">
    <property type="entry name" value="Glyoxalase_6"/>
    <property type="match status" value="1"/>
</dbReference>
<dbReference type="Gene3D" id="3.10.180.10">
    <property type="entry name" value="2,3-Dihydroxybiphenyl 1,2-Dioxygenase, domain 1"/>
    <property type="match status" value="1"/>
</dbReference>
<evidence type="ECO:0000313" key="3">
    <source>
        <dbReference type="Proteomes" id="UP000284824"/>
    </source>
</evidence>
<dbReference type="CDD" id="cd06587">
    <property type="entry name" value="VOC"/>
    <property type="match status" value="1"/>
</dbReference>
<dbReference type="SUPFAM" id="SSF54593">
    <property type="entry name" value="Glyoxalase/Bleomycin resistance protein/Dihydroxybiphenyl dioxygenase"/>
    <property type="match status" value="1"/>
</dbReference>
<evidence type="ECO:0000259" key="1">
    <source>
        <dbReference type="PROSITE" id="PS51819"/>
    </source>
</evidence>
<dbReference type="OrthoDB" id="3212826at2"/>
<name>A0A438M5B4_9ACTN</name>